<keyword evidence="1" id="KW-0472">Membrane</keyword>
<name>I3STX6_LOTJA</name>
<protein>
    <submittedName>
        <fullName evidence="2">Uncharacterized protein</fullName>
    </submittedName>
</protein>
<keyword evidence="1" id="KW-1133">Transmembrane helix</keyword>
<evidence type="ECO:0000256" key="1">
    <source>
        <dbReference type="SAM" id="Phobius"/>
    </source>
</evidence>
<accession>I3STX6</accession>
<dbReference type="AlphaFoldDB" id="I3STX6"/>
<organism evidence="2">
    <name type="scientific">Lotus japonicus</name>
    <name type="common">Lotus corniculatus var. japonicus</name>
    <dbReference type="NCBI Taxonomy" id="34305"/>
    <lineage>
        <taxon>Eukaryota</taxon>
        <taxon>Viridiplantae</taxon>
        <taxon>Streptophyta</taxon>
        <taxon>Embryophyta</taxon>
        <taxon>Tracheophyta</taxon>
        <taxon>Spermatophyta</taxon>
        <taxon>Magnoliopsida</taxon>
        <taxon>eudicotyledons</taxon>
        <taxon>Gunneridae</taxon>
        <taxon>Pentapetalae</taxon>
        <taxon>rosids</taxon>
        <taxon>fabids</taxon>
        <taxon>Fabales</taxon>
        <taxon>Fabaceae</taxon>
        <taxon>Papilionoideae</taxon>
        <taxon>50 kb inversion clade</taxon>
        <taxon>NPAAA clade</taxon>
        <taxon>Hologalegina</taxon>
        <taxon>robinioid clade</taxon>
        <taxon>Loteae</taxon>
        <taxon>Lotus</taxon>
    </lineage>
</organism>
<proteinExistence type="evidence at transcript level"/>
<dbReference type="EMBL" id="BT143924">
    <property type="protein sequence ID" value="AFK43718.1"/>
    <property type="molecule type" value="mRNA"/>
</dbReference>
<reference evidence="2" key="1">
    <citation type="submission" date="2012-05" db="EMBL/GenBank/DDBJ databases">
        <authorList>
            <person name="Krishnakumar V."/>
            <person name="Cheung F."/>
            <person name="Xiao Y."/>
            <person name="Chan A."/>
            <person name="Moskal W.A."/>
            <person name="Town C.D."/>
        </authorList>
    </citation>
    <scope>NUCLEOTIDE SEQUENCE</scope>
</reference>
<feature type="transmembrane region" description="Helical" evidence="1">
    <location>
        <begin position="12"/>
        <end position="34"/>
    </location>
</feature>
<evidence type="ECO:0000313" key="2">
    <source>
        <dbReference type="EMBL" id="AFK43718.1"/>
    </source>
</evidence>
<sequence>MLSIKTLLFLKTLPLTFIYMSWYMCLSIFLDSLYLRSRRLSTRILLIQRILVGSLASLVPLRLPYPECRPFLLASFIRRARDLE</sequence>
<keyword evidence="1" id="KW-0812">Transmembrane</keyword>